<evidence type="ECO:0000259" key="2">
    <source>
        <dbReference type="Pfam" id="PF13439"/>
    </source>
</evidence>
<sequence>MKKILLLNYEFPPLGGGASPVSYEIAKLLSQTDKYSIDVVTMRYKELPSYEKINDNLRIHRIKCWRSKKEICYPWEQLTYLVSAYFKCKKLLKKNKYNICHTHFIIPTGILALKLKNKFSLNYIITSHGSDVIGYNPRFKNFYPFLVKKWKKIIDESDKIITPSEFLKKEILKVYPSSDTNKIKVIYNGIEKEKFIPLPKRKIILLVIRLFKNKGIQDFIEAIKNIDLGNWKVNIVGDGPYKKNLENLVERYKLSEKIKFLGWLDNKSKELKEIYGRSTIFVLPSRFENMNITLLEAMQAGCSVIASNAGGNTEVVNDAGITYQVGDKVDFRAKLVKLLNDFELRNRIARKSTQRIQENFEWGVIINQYTKWLNLVNQ</sequence>
<dbReference type="PANTHER" id="PTHR45947">
    <property type="entry name" value="SULFOQUINOVOSYL TRANSFERASE SQD2"/>
    <property type="match status" value="1"/>
</dbReference>
<protein>
    <recommendedName>
        <fullName evidence="5">Glycosyltransferase family 4 protein</fullName>
    </recommendedName>
</protein>
<dbReference type="SUPFAM" id="SSF53756">
    <property type="entry name" value="UDP-Glycosyltransferase/glycogen phosphorylase"/>
    <property type="match status" value="1"/>
</dbReference>
<dbReference type="Pfam" id="PF00534">
    <property type="entry name" value="Glycos_transf_1"/>
    <property type="match status" value="1"/>
</dbReference>
<dbReference type="InterPro" id="IPR028098">
    <property type="entry name" value="Glyco_trans_4-like_N"/>
</dbReference>
<comment type="caution">
    <text evidence="3">The sequence shown here is derived from an EMBL/GenBank/DDBJ whole genome shotgun (WGS) entry which is preliminary data.</text>
</comment>
<dbReference type="EMBL" id="PEXU01000040">
    <property type="protein sequence ID" value="PIS42490.1"/>
    <property type="molecule type" value="Genomic_DNA"/>
</dbReference>
<dbReference type="Gene3D" id="3.40.50.2000">
    <property type="entry name" value="Glycogen Phosphorylase B"/>
    <property type="match status" value="2"/>
</dbReference>
<evidence type="ECO:0000313" key="4">
    <source>
        <dbReference type="Proteomes" id="UP000231542"/>
    </source>
</evidence>
<evidence type="ECO:0008006" key="5">
    <source>
        <dbReference type="Google" id="ProtNLM"/>
    </source>
</evidence>
<dbReference type="InterPro" id="IPR001296">
    <property type="entry name" value="Glyco_trans_1"/>
</dbReference>
<organism evidence="3 4">
    <name type="scientific">Candidatus Kerfeldbacteria bacterium CG08_land_8_20_14_0_20_40_16</name>
    <dbReference type="NCBI Taxonomy" id="2014244"/>
    <lineage>
        <taxon>Bacteria</taxon>
        <taxon>Candidatus Kerfeldiibacteriota</taxon>
    </lineage>
</organism>
<evidence type="ECO:0000313" key="3">
    <source>
        <dbReference type="EMBL" id="PIS42490.1"/>
    </source>
</evidence>
<dbReference type="AlphaFoldDB" id="A0A2H0YVH9"/>
<dbReference type="Proteomes" id="UP000231542">
    <property type="component" value="Unassembled WGS sequence"/>
</dbReference>
<dbReference type="PANTHER" id="PTHR45947:SF3">
    <property type="entry name" value="SULFOQUINOVOSYL TRANSFERASE SQD2"/>
    <property type="match status" value="1"/>
</dbReference>
<reference evidence="3 4" key="1">
    <citation type="submission" date="2017-09" db="EMBL/GenBank/DDBJ databases">
        <title>Depth-based differentiation of microbial function through sediment-hosted aquifers and enrichment of novel symbionts in the deep terrestrial subsurface.</title>
        <authorList>
            <person name="Probst A.J."/>
            <person name="Ladd B."/>
            <person name="Jarett J.K."/>
            <person name="Geller-Mcgrath D.E."/>
            <person name="Sieber C.M."/>
            <person name="Emerson J.B."/>
            <person name="Anantharaman K."/>
            <person name="Thomas B.C."/>
            <person name="Malmstrom R."/>
            <person name="Stieglmeier M."/>
            <person name="Klingl A."/>
            <person name="Woyke T."/>
            <person name="Ryan C.M."/>
            <person name="Banfield J.F."/>
        </authorList>
    </citation>
    <scope>NUCLEOTIDE SEQUENCE [LARGE SCALE GENOMIC DNA]</scope>
    <source>
        <strain evidence="3">CG08_land_8_20_14_0_20_40_16</strain>
    </source>
</reference>
<name>A0A2H0YVH9_9BACT</name>
<accession>A0A2H0YVH9</accession>
<proteinExistence type="predicted"/>
<dbReference type="Pfam" id="PF13439">
    <property type="entry name" value="Glyco_transf_4"/>
    <property type="match status" value="1"/>
</dbReference>
<dbReference type="InterPro" id="IPR050194">
    <property type="entry name" value="Glycosyltransferase_grp1"/>
</dbReference>
<feature type="domain" description="Glycosyl transferase family 1" evidence="1">
    <location>
        <begin position="198"/>
        <end position="354"/>
    </location>
</feature>
<dbReference type="CDD" id="cd03801">
    <property type="entry name" value="GT4_PimA-like"/>
    <property type="match status" value="1"/>
</dbReference>
<feature type="domain" description="Glycosyltransferase subfamily 4-like N-terminal" evidence="2">
    <location>
        <begin position="16"/>
        <end position="193"/>
    </location>
</feature>
<dbReference type="GO" id="GO:0016757">
    <property type="term" value="F:glycosyltransferase activity"/>
    <property type="evidence" value="ECO:0007669"/>
    <property type="project" value="InterPro"/>
</dbReference>
<gene>
    <name evidence="3" type="ORF">COT24_03270</name>
</gene>
<evidence type="ECO:0000259" key="1">
    <source>
        <dbReference type="Pfam" id="PF00534"/>
    </source>
</evidence>